<evidence type="ECO:0000256" key="2">
    <source>
        <dbReference type="ARBA" id="ARBA00022679"/>
    </source>
</evidence>
<protein>
    <submittedName>
        <fullName evidence="6">FGGY-family carbohydrate kinase</fullName>
    </submittedName>
</protein>
<dbReference type="AlphaFoldDB" id="A0A9D1H562"/>
<dbReference type="CDD" id="cd07809">
    <property type="entry name" value="ASKHA_NBD_FGGY_BaXK-like"/>
    <property type="match status" value="1"/>
</dbReference>
<keyword evidence="2" id="KW-0808">Transferase</keyword>
<dbReference type="InterPro" id="IPR043129">
    <property type="entry name" value="ATPase_NBD"/>
</dbReference>
<dbReference type="Gene3D" id="3.30.420.40">
    <property type="match status" value="2"/>
</dbReference>
<feature type="domain" description="Carbohydrate kinase FGGY C-terminal" evidence="5">
    <location>
        <begin position="284"/>
        <end position="481"/>
    </location>
</feature>
<dbReference type="InterPro" id="IPR018485">
    <property type="entry name" value="FGGY_C"/>
</dbReference>
<dbReference type="Pfam" id="PF00370">
    <property type="entry name" value="FGGY_N"/>
    <property type="match status" value="1"/>
</dbReference>
<reference evidence="6" key="1">
    <citation type="submission" date="2020-10" db="EMBL/GenBank/DDBJ databases">
        <authorList>
            <person name="Gilroy R."/>
        </authorList>
    </citation>
    <scope>NUCLEOTIDE SEQUENCE</scope>
    <source>
        <strain evidence="6">ChiBcec7-5410</strain>
    </source>
</reference>
<evidence type="ECO:0000256" key="3">
    <source>
        <dbReference type="ARBA" id="ARBA00022777"/>
    </source>
</evidence>
<gene>
    <name evidence="6" type="ORF">IAC43_00920</name>
</gene>
<evidence type="ECO:0000259" key="4">
    <source>
        <dbReference type="Pfam" id="PF00370"/>
    </source>
</evidence>
<dbReference type="GO" id="GO:0005975">
    <property type="term" value="P:carbohydrate metabolic process"/>
    <property type="evidence" value="ECO:0007669"/>
    <property type="project" value="InterPro"/>
</dbReference>
<dbReference type="EMBL" id="DVLW01000026">
    <property type="protein sequence ID" value="HIT93726.1"/>
    <property type="molecule type" value="Genomic_DNA"/>
</dbReference>
<evidence type="ECO:0000256" key="1">
    <source>
        <dbReference type="ARBA" id="ARBA00009156"/>
    </source>
</evidence>
<reference evidence="6" key="2">
    <citation type="journal article" date="2021" name="PeerJ">
        <title>Extensive microbial diversity within the chicken gut microbiome revealed by metagenomics and culture.</title>
        <authorList>
            <person name="Gilroy R."/>
            <person name="Ravi A."/>
            <person name="Getino M."/>
            <person name="Pursley I."/>
            <person name="Horton D.L."/>
            <person name="Alikhan N.F."/>
            <person name="Baker D."/>
            <person name="Gharbi K."/>
            <person name="Hall N."/>
            <person name="Watson M."/>
            <person name="Adriaenssens E.M."/>
            <person name="Foster-Nyarko E."/>
            <person name="Jarju S."/>
            <person name="Secka A."/>
            <person name="Antonio M."/>
            <person name="Oren A."/>
            <person name="Chaudhuri R.R."/>
            <person name="La Ragione R."/>
            <person name="Hildebrand F."/>
            <person name="Pallen M.J."/>
        </authorList>
    </citation>
    <scope>NUCLEOTIDE SEQUENCE</scope>
    <source>
        <strain evidence="6">ChiBcec7-5410</strain>
    </source>
</reference>
<dbReference type="SUPFAM" id="SSF53067">
    <property type="entry name" value="Actin-like ATPase domain"/>
    <property type="match status" value="2"/>
</dbReference>
<dbReference type="Proteomes" id="UP000824160">
    <property type="component" value="Unassembled WGS sequence"/>
</dbReference>
<dbReference type="GO" id="GO:0016301">
    <property type="term" value="F:kinase activity"/>
    <property type="evidence" value="ECO:0007669"/>
    <property type="project" value="UniProtKB-KW"/>
</dbReference>
<comment type="similarity">
    <text evidence="1">Belongs to the FGGY kinase family.</text>
</comment>
<dbReference type="PANTHER" id="PTHR43095:SF5">
    <property type="entry name" value="XYLULOSE KINASE"/>
    <property type="match status" value="1"/>
</dbReference>
<proteinExistence type="inferred from homology"/>
<dbReference type="InterPro" id="IPR018484">
    <property type="entry name" value="FGGY_N"/>
</dbReference>
<comment type="caution">
    <text evidence="6">The sequence shown here is derived from an EMBL/GenBank/DDBJ whole genome shotgun (WGS) entry which is preliminary data.</text>
</comment>
<dbReference type="InterPro" id="IPR050406">
    <property type="entry name" value="FGGY_Carb_Kinase"/>
</dbReference>
<dbReference type="PANTHER" id="PTHR43095">
    <property type="entry name" value="SUGAR KINASE"/>
    <property type="match status" value="1"/>
</dbReference>
<organism evidence="6 7">
    <name type="scientific">Candidatus Faecivivens stercoripullorum</name>
    <dbReference type="NCBI Taxonomy" id="2840805"/>
    <lineage>
        <taxon>Bacteria</taxon>
        <taxon>Bacillati</taxon>
        <taxon>Bacillota</taxon>
        <taxon>Clostridia</taxon>
        <taxon>Eubacteriales</taxon>
        <taxon>Oscillospiraceae</taxon>
        <taxon>Oscillospiraceae incertae sedis</taxon>
        <taxon>Candidatus Faecivivens</taxon>
    </lineage>
</organism>
<dbReference type="Pfam" id="PF02782">
    <property type="entry name" value="FGGY_C"/>
    <property type="match status" value="1"/>
</dbReference>
<evidence type="ECO:0000259" key="5">
    <source>
        <dbReference type="Pfam" id="PF02782"/>
    </source>
</evidence>
<name>A0A9D1H562_9FIRM</name>
<accession>A0A9D1H562</accession>
<feature type="domain" description="Carbohydrate kinase FGGY N-terminal" evidence="4">
    <location>
        <begin position="24"/>
        <end position="248"/>
    </location>
</feature>
<keyword evidence="3 6" id="KW-0418">Kinase</keyword>
<evidence type="ECO:0000313" key="6">
    <source>
        <dbReference type="EMBL" id="HIT93726.1"/>
    </source>
</evidence>
<evidence type="ECO:0000313" key="7">
    <source>
        <dbReference type="Proteomes" id="UP000824160"/>
    </source>
</evidence>
<sequence length="542" mass="58973">MLLKGVVKMDIEQVKKDIRLEKTVLGIELGSTRIKAVLIGSDHAPIASGSHDWENRLENGIWTYRLEDAWAGIQDCYRKLCEKVEKTYGEKLTGFAAIGFSGMMHGYLPFDREGNLLTPFRTWRNTMTEEAANQLTELFGFNIPQRWSIAHLQQATLNQEDHVSKIDHLTTLAGYIHWKLTGVKALGVGEASGMFPIGDDGDYNQEMLDKFDALHAAKGFPWKIRELLPKVLTAGEDAGCLTEEGALLLDPTGTLKPGIPLCPPEGDAGTGMTATNAVAVRTGNVSAGTSVFSMVVLEHQLSKVYPEIDIVTTPTGKPVAMVHCNNCTSDINAWAEMLIGFAKRIGVSCTMPQALDAIFFAALDGKEDCAGVRTVNYFSGEPVTGLAEGRPLLVRDPDADFSFENLSRAHLYGAVATLKIGMDILTEQEKVSIDTLMGHGGFFKAEGVGQKLMAGALSTPVSVMETAGEGGPWGIALLAAYRVWAENGETLEDYLAKRVFAGSKSTTVLPQEKDQTGFSEYMKGFYKALEVEKAAVHYFSNN</sequence>